<organism evidence="2">
    <name type="scientific">Zooxanthella nutricula</name>
    <dbReference type="NCBI Taxonomy" id="1333877"/>
    <lineage>
        <taxon>Eukaryota</taxon>
        <taxon>Sar</taxon>
        <taxon>Alveolata</taxon>
        <taxon>Dinophyceae</taxon>
        <taxon>Peridiniales</taxon>
        <taxon>Peridiniales incertae sedis</taxon>
        <taxon>Zooxanthella</taxon>
    </lineage>
</organism>
<proteinExistence type="predicted"/>
<sequence>MAAAMHVAAERMEKLESVIQEFGQALQMVNLISGSTLRDAVGGRGGVEQSPDAHPASRESTRSFLLKKGDAETQELHKAASALRPSGNCGGTGSLSSSAKPLTKEEMDKARNARLAKLEEQQAQKQKEMEDAEERGKARDSLFNRPLTGPAKQLGRL</sequence>
<protein>
    <submittedName>
        <fullName evidence="2">Uncharacterized protein</fullName>
    </submittedName>
</protein>
<accession>A0A7S2HUY5</accession>
<feature type="compositionally biased region" description="Basic and acidic residues" evidence="1">
    <location>
        <begin position="102"/>
        <end position="142"/>
    </location>
</feature>
<dbReference type="AlphaFoldDB" id="A0A7S2HUY5"/>
<reference evidence="2" key="1">
    <citation type="submission" date="2021-01" db="EMBL/GenBank/DDBJ databases">
        <authorList>
            <person name="Corre E."/>
            <person name="Pelletier E."/>
            <person name="Niang G."/>
            <person name="Scheremetjew M."/>
            <person name="Finn R."/>
            <person name="Kale V."/>
            <person name="Holt S."/>
            <person name="Cochrane G."/>
            <person name="Meng A."/>
            <person name="Brown T."/>
            <person name="Cohen L."/>
        </authorList>
    </citation>
    <scope>NUCLEOTIDE SEQUENCE</scope>
    <source>
        <strain evidence="2">RCC3387</strain>
    </source>
</reference>
<gene>
    <name evidence="2" type="ORF">BRAN1462_LOCUS4416</name>
</gene>
<evidence type="ECO:0000313" key="2">
    <source>
        <dbReference type="EMBL" id="CAD9501155.1"/>
    </source>
</evidence>
<evidence type="ECO:0000256" key="1">
    <source>
        <dbReference type="SAM" id="MobiDB-lite"/>
    </source>
</evidence>
<name>A0A7S2HUY5_9DINO</name>
<feature type="compositionally biased region" description="Basic and acidic residues" evidence="1">
    <location>
        <begin position="55"/>
        <end position="78"/>
    </location>
</feature>
<feature type="region of interest" description="Disordered" evidence="1">
    <location>
        <begin position="38"/>
        <end position="157"/>
    </location>
</feature>
<dbReference type="EMBL" id="HBGW01006773">
    <property type="protein sequence ID" value="CAD9501155.1"/>
    <property type="molecule type" value="Transcribed_RNA"/>
</dbReference>